<evidence type="ECO:0000313" key="1">
    <source>
        <dbReference type="EMBL" id="OEL21343.1"/>
    </source>
</evidence>
<dbReference type="Proteomes" id="UP000095767">
    <property type="component" value="Unassembled WGS sequence"/>
</dbReference>
<name>A0A1E5V857_9POAL</name>
<evidence type="ECO:0000313" key="2">
    <source>
        <dbReference type="Proteomes" id="UP000095767"/>
    </source>
</evidence>
<protein>
    <submittedName>
        <fullName evidence="1">Uncharacterized protein</fullName>
    </submittedName>
</protein>
<comment type="caution">
    <text evidence="1">The sequence shown here is derived from an EMBL/GenBank/DDBJ whole genome shotgun (WGS) entry which is preliminary data.</text>
</comment>
<gene>
    <name evidence="1" type="ORF">BAE44_0017639</name>
</gene>
<keyword evidence="2" id="KW-1185">Reference proteome</keyword>
<sequence>MDRTSKRFLKKRFFSRHYFSRFNRILSR</sequence>
<organism evidence="1 2">
    <name type="scientific">Dichanthelium oligosanthes</name>
    <dbReference type="NCBI Taxonomy" id="888268"/>
    <lineage>
        <taxon>Eukaryota</taxon>
        <taxon>Viridiplantae</taxon>
        <taxon>Streptophyta</taxon>
        <taxon>Embryophyta</taxon>
        <taxon>Tracheophyta</taxon>
        <taxon>Spermatophyta</taxon>
        <taxon>Magnoliopsida</taxon>
        <taxon>Liliopsida</taxon>
        <taxon>Poales</taxon>
        <taxon>Poaceae</taxon>
        <taxon>PACMAD clade</taxon>
        <taxon>Panicoideae</taxon>
        <taxon>Panicodae</taxon>
        <taxon>Paniceae</taxon>
        <taxon>Dichantheliinae</taxon>
        <taxon>Dichanthelium</taxon>
    </lineage>
</organism>
<dbReference type="AlphaFoldDB" id="A0A1E5V857"/>
<proteinExistence type="predicted"/>
<accession>A0A1E5V857</accession>
<reference evidence="1 2" key="1">
    <citation type="submission" date="2016-09" db="EMBL/GenBank/DDBJ databases">
        <title>The draft genome of Dichanthelium oligosanthes: A C3 panicoid grass species.</title>
        <authorList>
            <person name="Studer A.J."/>
            <person name="Schnable J.C."/>
            <person name="Brutnell T.P."/>
        </authorList>
    </citation>
    <scope>NUCLEOTIDE SEQUENCE [LARGE SCALE GENOMIC DNA]</scope>
    <source>
        <strain evidence="2">cv. Kellogg 1175</strain>
        <tissue evidence="1">Leaf</tissue>
    </source>
</reference>
<dbReference type="EMBL" id="LWDX02048167">
    <property type="protein sequence ID" value="OEL21343.1"/>
    <property type="molecule type" value="Genomic_DNA"/>
</dbReference>